<comment type="caution">
    <text evidence="3">The sequence shown here is derived from an EMBL/GenBank/DDBJ whole genome shotgun (WGS) entry which is preliminary data.</text>
</comment>
<name>A0A7J7UGR1_PIPKU</name>
<dbReference type="CDD" id="cd23577">
    <property type="entry name" value="TFP_LU_ECD_PATE1"/>
    <property type="match status" value="1"/>
</dbReference>
<evidence type="ECO:0000313" key="3">
    <source>
        <dbReference type="EMBL" id="KAF6312059.1"/>
    </source>
</evidence>
<dbReference type="AlphaFoldDB" id="A0A7J7UGR1"/>
<dbReference type="EMBL" id="JACAGB010000020">
    <property type="protein sequence ID" value="KAF6312059.1"/>
    <property type="molecule type" value="Genomic_DNA"/>
</dbReference>
<dbReference type="Proteomes" id="UP000558488">
    <property type="component" value="Unassembled WGS sequence"/>
</dbReference>
<evidence type="ECO:0000313" key="4">
    <source>
        <dbReference type="Proteomes" id="UP000558488"/>
    </source>
</evidence>
<dbReference type="InterPro" id="IPR016054">
    <property type="entry name" value="LY6_UPA_recep-like"/>
</dbReference>
<organism evidence="3 4">
    <name type="scientific">Pipistrellus kuhlii</name>
    <name type="common">Kuhl's pipistrelle</name>
    <dbReference type="NCBI Taxonomy" id="59472"/>
    <lineage>
        <taxon>Eukaryota</taxon>
        <taxon>Metazoa</taxon>
        <taxon>Chordata</taxon>
        <taxon>Craniata</taxon>
        <taxon>Vertebrata</taxon>
        <taxon>Euteleostomi</taxon>
        <taxon>Mammalia</taxon>
        <taxon>Eutheria</taxon>
        <taxon>Laurasiatheria</taxon>
        <taxon>Chiroptera</taxon>
        <taxon>Yangochiroptera</taxon>
        <taxon>Vespertilionidae</taxon>
        <taxon>Pipistrellus</taxon>
    </lineage>
</organism>
<accession>A0A7J7UGR1</accession>
<proteinExistence type="predicted"/>
<feature type="domain" description="UPAR/Ly6" evidence="2">
    <location>
        <begin position="31"/>
        <end position="110"/>
    </location>
</feature>
<feature type="chain" id="PRO_5029628163" evidence="1">
    <location>
        <begin position="22"/>
        <end position="112"/>
    </location>
</feature>
<evidence type="ECO:0000259" key="2">
    <source>
        <dbReference type="Pfam" id="PF00021"/>
    </source>
</evidence>
<gene>
    <name evidence="3" type="ORF">mPipKuh1_013146</name>
</gene>
<keyword evidence="4" id="KW-1185">Reference proteome</keyword>
<dbReference type="Pfam" id="PF00021">
    <property type="entry name" value="UPAR_LY6"/>
    <property type="match status" value="1"/>
</dbReference>
<protein>
    <submittedName>
        <fullName evidence="3">Prostate and testis expressed 1</fullName>
    </submittedName>
</protein>
<evidence type="ECO:0000256" key="1">
    <source>
        <dbReference type="SAM" id="SignalP"/>
    </source>
</evidence>
<sequence>MDRSLLRGLPVLFCCFRVLSGSFLDREYADSVQCTMCHIKFPGQKCTKGRGICFATTEEACTVGTIVKSDGTPWLTFMGCLKNCANVNNIKWSIYFVNFQCCRSHHFCNEQI</sequence>
<keyword evidence="1" id="KW-0732">Signal</keyword>
<reference evidence="3 4" key="1">
    <citation type="journal article" date="2020" name="Nature">
        <title>Six reference-quality genomes reveal evolution of bat adaptations.</title>
        <authorList>
            <person name="Jebb D."/>
            <person name="Huang Z."/>
            <person name="Pippel M."/>
            <person name="Hughes G.M."/>
            <person name="Lavrichenko K."/>
            <person name="Devanna P."/>
            <person name="Winkler S."/>
            <person name="Jermiin L.S."/>
            <person name="Skirmuntt E.C."/>
            <person name="Katzourakis A."/>
            <person name="Burkitt-Gray L."/>
            <person name="Ray D.A."/>
            <person name="Sullivan K.A.M."/>
            <person name="Roscito J.G."/>
            <person name="Kirilenko B.M."/>
            <person name="Davalos L.M."/>
            <person name="Corthals A.P."/>
            <person name="Power M.L."/>
            <person name="Jones G."/>
            <person name="Ransome R.D."/>
            <person name="Dechmann D.K.N."/>
            <person name="Locatelli A.G."/>
            <person name="Puechmaille S.J."/>
            <person name="Fedrigo O."/>
            <person name="Jarvis E.D."/>
            <person name="Hiller M."/>
            <person name="Vernes S.C."/>
            <person name="Myers E.W."/>
            <person name="Teeling E.C."/>
        </authorList>
    </citation>
    <scope>NUCLEOTIDE SEQUENCE [LARGE SCALE GENOMIC DNA]</scope>
    <source>
        <strain evidence="3">MPipKuh1</strain>
        <tissue evidence="3">Flight muscle</tissue>
    </source>
</reference>
<feature type="signal peptide" evidence="1">
    <location>
        <begin position="1"/>
        <end position="21"/>
    </location>
</feature>